<organism evidence="3 4">
    <name type="scientific">Paenibacillus riograndensis SBR5</name>
    <dbReference type="NCBI Taxonomy" id="1073571"/>
    <lineage>
        <taxon>Bacteria</taxon>
        <taxon>Bacillati</taxon>
        <taxon>Bacillota</taxon>
        <taxon>Bacilli</taxon>
        <taxon>Bacillales</taxon>
        <taxon>Paenibacillaceae</taxon>
        <taxon>Paenibacillus</taxon>
        <taxon>Paenibacillus sonchi group</taxon>
    </lineage>
</organism>
<evidence type="ECO:0000313" key="3">
    <source>
        <dbReference type="EMBL" id="CQR51611.1"/>
    </source>
</evidence>
<dbReference type="EMBL" id="LN831776">
    <property type="protein sequence ID" value="CQR51611.1"/>
    <property type="molecule type" value="Genomic_DNA"/>
</dbReference>
<dbReference type="STRING" id="483937.AMQ84_21170"/>
<name>A0A0E4H7E0_9BACL</name>
<dbReference type="HAMAP" id="MF_00727">
    <property type="entry name" value="Tgl"/>
    <property type="match status" value="1"/>
</dbReference>
<keyword evidence="3" id="KW-0012">Acyltransferase</keyword>
<protein>
    <submittedName>
        <fullName evidence="3">Transglutaminase</fullName>
        <ecNumber evidence="3">2.3.2.13</ecNumber>
    </submittedName>
</protein>
<dbReference type="PATRIC" id="fig|1073571.4.peg.348"/>
<dbReference type="Pfam" id="PF20085">
    <property type="entry name" value="TGL"/>
    <property type="match status" value="1"/>
</dbReference>
<reference evidence="4" key="1">
    <citation type="submission" date="2015-03" db="EMBL/GenBank/DDBJ databases">
        <authorList>
            <person name="Wibberg D."/>
        </authorList>
    </citation>
    <scope>NUCLEOTIDE SEQUENCE [LARGE SCALE GENOMIC DNA]</scope>
</reference>
<dbReference type="HOGENOM" id="CLU_088922_0_0_9"/>
<dbReference type="InterPro" id="IPR020916">
    <property type="entry name" value="Gln_gamma-glutamylTfrase_bac"/>
</dbReference>
<keyword evidence="1 3" id="KW-0808">Transferase</keyword>
<evidence type="ECO:0000256" key="1">
    <source>
        <dbReference type="ARBA" id="ARBA00022679"/>
    </source>
</evidence>
<dbReference type="GO" id="GO:0030435">
    <property type="term" value="P:sporulation resulting in formation of a cellular spore"/>
    <property type="evidence" value="ECO:0007669"/>
    <property type="project" value="UniProtKB-KW"/>
</dbReference>
<dbReference type="AlphaFoldDB" id="A0A0E4H7E0"/>
<evidence type="ECO:0000256" key="2">
    <source>
        <dbReference type="ARBA" id="ARBA00022969"/>
    </source>
</evidence>
<dbReference type="RefSeq" id="WP_046500961.1">
    <property type="nucleotide sequence ID" value="NZ_AGBD01000150.1"/>
</dbReference>
<sequence length="269" mass="30547">MTVPKLLRTNRRPDTYNNLSIVTRKGKWIVAYGYGSPDSGFERSMRERIIETAKAMNVGGTDFSTFKDSRCNPKYWIRTANGGFQQRSDVTPSAAINDIFVNGRLYAFECAMAMVMIFYKATIDMIGEEAFNRHFTDLFLWDWNYDSNLRMITTFDPSEMEPGDVVYFKNPDHDPDKPEWQGENAVMLGNDSYYGHGLGIKSANAMIASLNRERVPGSRTSAYLTDEALHPDFAYIQTLASRSAVTLKRNGDGRNKIFSRIGVKSYVIK</sequence>
<dbReference type="KEGG" id="pri:PRIO_0358"/>
<proteinExistence type="inferred from homology"/>
<accession>A0A0E4H7E0</accession>
<dbReference type="Proteomes" id="UP000033163">
    <property type="component" value="Chromosome I"/>
</dbReference>
<keyword evidence="2" id="KW-0749">Sporulation</keyword>
<dbReference type="GO" id="GO:0003810">
    <property type="term" value="F:protein-glutamine gamma-glutamyltransferase activity"/>
    <property type="evidence" value="ECO:0007669"/>
    <property type="project" value="UniProtKB-EC"/>
</dbReference>
<gene>
    <name evidence="3" type="primary">tgl</name>
    <name evidence="3" type="ORF">PRIO_0358</name>
</gene>
<dbReference type="EC" id="2.3.2.13" evidence="3"/>
<evidence type="ECO:0000313" key="4">
    <source>
        <dbReference type="Proteomes" id="UP000033163"/>
    </source>
</evidence>